<dbReference type="GO" id="GO:0005524">
    <property type="term" value="F:ATP binding"/>
    <property type="evidence" value="ECO:0007669"/>
    <property type="project" value="UniProtKB-KW"/>
</dbReference>
<feature type="domain" description="UvrD-like helicase C-terminal" evidence="10">
    <location>
        <begin position="526"/>
        <end position="578"/>
    </location>
</feature>
<comment type="caution">
    <text evidence="11">The sequence shown here is derived from an EMBL/GenBank/DDBJ whole genome shotgun (WGS) entry which is preliminary data.</text>
</comment>
<comment type="catalytic activity">
    <reaction evidence="8">
        <text>ATP + H2O = ADP + phosphate + H(+)</text>
        <dbReference type="Rhea" id="RHEA:13065"/>
        <dbReference type="ChEBI" id="CHEBI:15377"/>
        <dbReference type="ChEBI" id="CHEBI:15378"/>
        <dbReference type="ChEBI" id="CHEBI:30616"/>
        <dbReference type="ChEBI" id="CHEBI:43474"/>
        <dbReference type="ChEBI" id="CHEBI:456216"/>
        <dbReference type="EC" id="5.6.2.4"/>
    </reaction>
</comment>
<proteinExistence type="predicted"/>
<dbReference type="InterPro" id="IPR027417">
    <property type="entry name" value="P-loop_NTPase"/>
</dbReference>
<dbReference type="RefSeq" id="WP_277524905.1">
    <property type="nucleotide sequence ID" value="NZ_JAMQOT010000014.1"/>
</dbReference>
<dbReference type="EMBL" id="JAMQOT010000014">
    <property type="protein sequence ID" value="MDF9748309.1"/>
    <property type="molecule type" value="Genomic_DNA"/>
</dbReference>
<evidence type="ECO:0000313" key="11">
    <source>
        <dbReference type="EMBL" id="MDF9748309.1"/>
    </source>
</evidence>
<dbReference type="GO" id="GO:0016787">
    <property type="term" value="F:hydrolase activity"/>
    <property type="evidence" value="ECO:0007669"/>
    <property type="project" value="UniProtKB-KW"/>
</dbReference>
<keyword evidence="5" id="KW-0413">Isomerase</keyword>
<gene>
    <name evidence="11" type="ORF">NDI89_22360</name>
</gene>
<dbReference type="EC" id="5.6.2.4" evidence="7"/>
<evidence type="ECO:0000256" key="8">
    <source>
        <dbReference type="ARBA" id="ARBA00048988"/>
    </source>
</evidence>
<accession>A0A9Q4L6S6</accession>
<comment type="catalytic activity">
    <reaction evidence="6">
        <text>Couples ATP hydrolysis with the unwinding of duplex DNA by translocating in the 3'-5' direction.</text>
        <dbReference type="EC" id="5.6.2.4"/>
    </reaction>
</comment>
<name>A0A9Q4L6S6_9EURY</name>
<protein>
    <recommendedName>
        <fullName evidence="7">DNA 3'-5' helicase</fullName>
        <ecNumber evidence="7">5.6.2.4</ecNumber>
    </recommendedName>
</protein>
<evidence type="ECO:0000256" key="6">
    <source>
        <dbReference type="ARBA" id="ARBA00034617"/>
    </source>
</evidence>
<dbReference type="InterPro" id="IPR000212">
    <property type="entry name" value="DNA_helicase_UvrD/REP"/>
</dbReference>
<evidence type="ECO:0000256" key="3">
    <source>
        <dbReference type="ARBA" id="ARBA00022806"/>
    </source>
</evidence>
<dbReference type="PANTHER" id="PTHR11070:SF2">
    <property type="entry name" value="ATP-DEPENDENT DNA HELICASE SRS2"/>
    <property type="match status" value="1"/>
</dbReference>
<evidence type="ECO:0000259" key="9">
    <source>
        <dbReference type="Pfam" id="PF00580"/>
    </source>
</evidence>
<dbReference type="GO" id="GO:0043138">
    <property type="term" value="F:3'-5' DNA helicase activity"/>
    <property type="evidence" value="ECO:0007669"/>
    <property type="project" value="UniProtKB-EC"/>
</dbReference>
<dbReference type="Pfam" id="PF13361">
    <property type="entry name" value="UvrD_C"/>
    <property type="match status" value="1"/>
</dbReference>
<dbReference type="InterPro" id="IPR014017">
    <property type="entry name" value="DNA_helicase_UvrD-like_C"/>
</dbReference>
<feature type="domain" description="UvrD-like helicase ATP-binding" evidence="9">
    <location>
        <begin position="19"/>
        <end position="271"/>
    </location>
</feature>
<dbReference type="GO" id="GO:0000725">
    <property type="term" value="P:recombinational repair"/>
    <property type="evidence" value="ECO:0007669"/>
    <property type="project" value="TreeGrafter"/>
</dbReference>
<dbReference type="PANTHER" id="PTHR11070">
    <property type="entry name" value="UVRD / RECB / PCRA DNA HELICASE FAMILY MEMBER"/>
    <property type="match status" value="1"/>
</dbReference>
<dbReference type="InterPro" id="IPR014016">
    <property type="entry name" value="UvrD-like_ATP-bd"/>
</dbReference>
<evidence type="ECO:0000256" key="7">
    <source>
        <dbReference type="ARBA" id="ARBA00034808"/>
    </source>
</evidence>
<dbReference type="AlphaFoldDB" id="A0A9Q4L6S6"/>
<dbReference type="SUPFAM" id="SSF52540">
    <property type="entry name" value="P-loop containing nucleoside triphosphate hydrolases"/>
    <property type="match status" value="1"/>
</dbReference>
<keyword evidence="2" id="KW-0378">Hydrolase</keyword>
<dbReference type="Pfam" id="PF00580">
    <property type="entry name" value="UvrD-helicase"/>
    <property type="match status" value="1"/>
</dbReference>
<keyword evidence="3" id="KW-0347">Helicase</keyword>
<evidence type="ECO:0000256" key="2">
    <source>
        <dbReference type="ARBA" id="ARBA00022801"/>
    </source>
</evidence>
<dbReference type="Proteomes" id="UP001154061">
    <property type="component" value="Unassembled WGS sequence"/>
</dbReference>
<evidence type="ECO:0000256" key="4">
    <source>
        <dbReference type="ARBA" id="ARBA00022840"/>
    </source>
</evidence>
<sequence length="601" mass="68905">MTDIPRFPIVGRDEVPVDESVKINGPPGTGKSSQGLCRVQVLDADHDYELPRELCWITYRRALAEDLIDRMAETEWDIIDDEEAQHPKSGDTELVATVHAACRRLQSDHFDGRETPNWQDYNDFMQSEYRVPYVVNSNSNEDRAALLFSVYKWLKHNQLEMINAEQCPMIEDLRRSWPSHPDLVEFERAWDGYKESNKLFNYFEYIERAIEHNITPGVPVLVFDEYHDVYPLLHELGQMWIDSAEIAIILGDPQQVVNLHDGASPEHYNKVDLPEIQLDTTHRVPPSLWDAAANVLHGYHTPHNPTFDCEDNEDAIEIVNAPRFRHNDATSEWSSPIGQYGTPDMLYEEYVGEDETLMYLTRARFEQEAIASGLKRTGIIFRAQKNTVGCWQYYDRRRHLYNVLKRLEGATPDDDLKLNGKEAVQLLNYARSETLDYDRSVVKAMATEWSRDGHTVHISKLNPLVNDTFWSHYTNGPVSVTMLAERQGEDALPRDVITNALSYNDEPTVGVEIGKEDHGLENTPILRTIHASKGAEADRVFVYDGITNRIASETRSNLKMSINEDRVWYVALTRAKEQTVVVRGAFPFMDEYLPAAGVMTE</sequence>
<dbReference type="Gene3D" id="3.40.50.300">
    <property type="entry name" value="P-loop containing nucleotide triphosphate hydrolases"/>
    <property type="match status" value="2"/>
</dbReference>
<organism evidence="11 12">
    <name type="scientific">Natrinema salsiterrestre</name>
    <dbReference type="NCBI Taxonomy" id="2950540"/>
    <lineage>
        <taxon>Archaea</taxon>
        <taxon>Methanobacteriati</taxon>
        <taxon>Methanobacteriota</taxon>
        <taxon>Stenosarchaea group</taxon>
        <taxon>Halobacteria</taxon>
        <taxon>Halobacteriales</taxon>
        <taxon>Natrialbaceae</taxon>
        <taxon>Natrinema</taxon>
    </lineage>
</organism>
<keyword evidence="4" id="KW-0067">ATP-binding</keyword>
<evidence type="ECO:0000256" key="5">
    <source>
        <dbReference type="ARBA" id="ARBA00023235"/>
    </source>
</evidence>
<evidence type="ECO:0000259" key="10">
    <source>
        <dbReference type="Pfam" id="PF13361"/>
    </source>
</evidence>
<dbReference type="GO" id="GO:0003677">
    <property type="term" value="F:DNA binding"/>
    <property type="evidence" value="ECO:0007669"/>
    <property type="project" value="InterPro"/>
</dbReference>
<evidence type="ECO:0000313" key="12">
    <source>
        <dbReference type="Proteomes" id="UP001154061"/>
    </source>
</evidence>
<keyword evidence="1" id="KW-0547">Nucleotide-binding</keyword>
<keyword evidence="12" id="KW-1185">Reference proteome</keyword>
<reference evidence="11" key="1">
    <citation type="submission" date="2022-06" db="EMBL/GenBank/DDBJ databases">
        <title>Natrinema sp. a new haloarchaeum isolate from saline soil.</title>
        <authorList>
            <person name="Strakova D."/>
            <person name="Galisteo C."/>
            <person name="Sanchez-Porro C."/>
            <person name="Ventosa A."/>
        </authorList>
    </citation>
    <scope>NUCLEOTIDE SEQUENCE</scope>
    <source>
        <strain evidence="11">S1CR25-10</strain>
    </source>
</reference>
<evidence type="ECO:0000256" key="1">
    <source>
        <dbReference type="ARBA" id="ARBA00022741"/>
    </source>
</evidence>